<sequence length="267" mass="30012">MPDVEAQLEALSELRFDIKSLDDNFTLKSRLSTSVDALCAFIRDDVQEWSLVNEFEQVHQSLCQVFDDDLRAANASVDGLKKELEEAEAEHRKLTAELDDIERSYNNGTSLGVSSPLCAVNDESSMSQAQQISSLKEESFALSSAYEESVLDEQRARHQEKLLSDIATIDEASDAEAAERDRMLYEFLTSSLNITVVSANDKEVQFALLTEPEDRSTQTWDLVTVKKSEMDLPATSEYLWSLIERTFQHSGEESITNPVLDTVRLSL</sequence>
<accession>S6C9L0</accession>
<reference evidence="2" key="1">
    <citation type="journal article" date="2014" name="BMC Genomics">
        <title>The Babesia bovis gene and promoter model: an update from full-length EST analysis.</title>
        <authorList>
            <person name="Yamagishi J."/>
            <person name="Wakaguri H."/>
            <person name="Yokoyama N."/>
            <person name="Yamashita R."/>
            <person name="Suzuki Y."/>
            <person name="Xuan X."/>
            <person name="Igarashi I."/>
        </authorList>
    </citation>
    <scope>NUCLEOTIDE SEQUENCE</scope>
    <source>
        <strain evidence="2">Texas</strain>
    </source>
</reference>
<evidence type="ECO:0000313" key="2">
    <source>
        <dbReference type="EMBL" id="BAN65490.1"/>
    </source>
</evidence>
<feature type="coiled-coil region" evidence="1">
    <location>
        <begin position="70"/>
        <end position="104"/>
    </location>
</feature>
<dbReference type="VEuPathDB" id="PiroplasmaDB:BBOV_II007660"/>
<proteinExistence type="evidence at transcript level"/>
<evidence type="ECO:0008006" key="3">
    <source>
        <dbReference type="Google" id="ProtNLM"/>
    </source>
</evidence>
<gene>
    <name evidence="2" type="primary">BBOV_II007660</name>
</gene>
<keyword evidence="1" id="KW-0175">Coiled coil</keyword>
<organism evidence="2">
    <name type="scientific">Babesia bovis</name>
    <dbReference type="NCBI Taxonomy" id="5865"/>
    <lineage>
        <taxon>Eukaryota</taxon>
        <taxon>Sar</taxon>
        <taxon>Alveolata</taxon>
        <taxon>Apicomplexa</taxon>
        <taxon>Aconoidasida</taxon>
        <taxon>Piroplasmida</taxon>
        <taxon>Babesiidae</taxon>
        <taxon>Babesia</taxon>
    </lineage>
</organism>
<evidence type="ECO:0000256" key="1">
    <source>
        <dbReference type="SAM" id="Coils"/>
    </source>
</evidence>
<dbReference type="AlphaFoldDB" id="S6C9L0"/>
<dbReference type="EMBL" id="AK441696">
    <property type="protein sequence ID" value="BAN65490.1"/>
    <property type="molecule type" value="mRNA"/>
</dbReference>
<protein>
    <recommendedName>
        <fullName evidence="3">Kinetochore protein SPC25</fullName>
    </recommendedName>
</protein>
<name>S6C9L0_BABBO</name>